<feature type="region of interest" description="Disordered" evidence="1">
    <location>
        <begin position="114"/>
        <end position="271"/>
    </location>
</feature>
<gene>
    <name evidence="2" type="ORF">PPACK8108_LOCUS189</name>
</gene>
<name>A0AAV0AD25_PHAPC</name>
<feature type="compositionally biased region" description="Polar residues" evidence="1">
    <location>
        <begin position="261"/>
        <end position="271"/>
    </location>
</feature>
<evidence type="ECO:0000313" key="3">
    <source>
        <dbReference type="Proteomes" id="UP001153365"/>
    </source>
</evidence>
<dbReference type="EMBL" id="CALTRL010000014">
    <property type="protein sequence ID" value="CAH7665895.1"/>
    <property type="molecule type" value="Genomic_DNA"/>
</dbReference>
<dbReference type="Proteomes" id="UP001153365">
    <property type="component" value="Unassembled WGS sequence"/>
</dbReference>
<proteinExistence type="predicted"/>
<protein>
    <submittedName>
        <fullName evidence="2">Expressed protein</fullName>
    </submittedName>
</protein>
<keyword evidence="3" id="KW-1185">Reference proteome</keyword>
<feature type="non-terminal residue" evidence="2">
    <location>
        <position position="271"/>
    </location>
</feature>
<sequence>MLTSEVASVVPVIDSITPELGLSDSCVEGDIVMADVAVESNALPLEGVSNEEALEEELPIKGVVSALQELESASPEVALPEPSTESKSGIAADTVEKALSADLVDAELAPDETQIDKPSAGCESGVADFTVDDNATPTENVVPNVEGVGDGQLITQEVSTVPEAESDSQELALSNPSVEREIEEVDVAPDDKTHPEEDLSNEQVVEEGLPTKEEVCAVPDVESASAEKTLPEPSVELDSKVKADPSEDIAAEDLPVFPEEASTQDQPAATT</sequence>
<reference evidence="2" key="1">
    <citation type="submission" date="2022-06" db="EMBL/GenBank/DDBJ databases">
        <authorList>
            <consortium name="SYNGENTA / RWTH Aachen University"/>
        </authorList>
    </citation>
    <scope>NUCLEOTIDE SEQUENCE</scope>
</reference>
<evidence type="ECO:0000256" key="1">
    <source>
        <dbReference type="SAM" id="MobiDB-lite"/>
    </source>
</evidence>
<evidence type="ECO:0000313" key="2">
    <source>
        <dbReference type="EMBL" id="CAH7665895.1"/>
    </source>
</evidence>
<organism evidence="2 3">
    <name type="scientific">Phakopsora pachyrhizi</name>
    <name type="common">Asian soybean rust disease fungus</name>
    <dbReference type="NCBI Taxonomy" id="170000"/>
    <lineage>
        <taxon>Eukaryota</taxon>
        <taxon>Fungi</taxon>
        <taxon>Dikarya</taxon>
        <taxon>Basidiomycota</taxon>
        <taxon>Pucciniomycotina</taxon>
        <taxon>Pucciniomycetes</taxon>
        <taxon>Pucciniales</taxon>
        <taxon>Phakopsoraceae</taxon>
        <taxon>Phakopsora</taxon>
    </lineage>
</organism>
<accession>A0AAV0AD25</accession>
<dbReference type="AlphaFoldDB" id="A0AAV0AD25"/>
<comment type="caution">
    <text evidence="2">The sequence shown here is derived from an EMBL/GenBank/DDBJ whole genome shotgun (WGS) entry which is preliminary data.</text>
</comment>